<keyword evidence="2" id="KW-0597">Phosphoprotein</keyword>
<dbReference type="AlphaFoldDB" id="A0A0N9I5I4"/>
<protein>
    <recommendedName>
        <fullName evidence="3">Carrier domain-containing protein</fullName>
    </recommendedName>
</protein>
<dbReference type="STRING" id="860235.AOZ06_32105"/>
<evidence type="ECO:0000259" key="3">
    <source>
        <dbReference type="PROSITE" id="PS50075"/>
    </source>
</evidence>
<organism evidence="4 5">
    <name type="scientific">Kibdelosporangium phytohabitans</name>
    <dbReference type="NCBI Taxonomy" id="860235"/>
    <lineage>
        <taxon>Bacteria</taxon>
        <taxon>Bacillati</taxon>
        <taxon>Actinomycetota</taxon>
        <taxon>Actinomycetes</taxon>
        <taxon>Pseudonocardiales</taxon>
        <taxon>Pseudonocardiaceae</taxon>
        <taxon>Kibdelosporangium</taxon>
    </lineage>
</organism>
<name>A0A0N9I5I4_9PSEU</name>
<dbReference type="Proteomes" id="UP000063699">
    <property type="component" value="Chromosome"/>
</dbReference>
<gene>
    <name evidence="4" type="ORF">AOZ06_32105</name>
</gene>
<sequence length="86" mass="9285">MPKFTLDELKTIMRSTAGVDEQVDIDSDITDIAFEDLGYDSLAVLELAGQVGRQYNLTIPDDAVDAMSTPGAAVKYINEQFAKGGN</sequence>
<dbReference type="EMBL" id="CP012752">
    <property type="protein sequence ID" value="ALG10914.1"/>
    <property type="molecule type" value="Genomic_DNA"/>
</dbReference>
<dbReference type="InterPro" id="IPR006162">
    <property type="entry name" value="Ppantetheine_attach_site"/>
</dbReference>
<keyword evidence="1" id="KW-0596">Phosphopantetheine</keyword>
<dbReference type="OrthoDB" id="3537906at2"/>
<dbReference type="InterPro" id="IPR036736">
    <property type="entry name" value="ACP-like_sf"/>
</dbReference>
<dbReference type="SUPFAM" id="SSF47336">
    <property type="entry name" value="ACP-like"/>
    <property type="match status" value="1"/>
</dbReference>
<feature type="domain" description="Carrier" evidence="3">
    <location>
        <begin position="3"/>
        <end position="81"/>
    </location>
</feature>
<reference evidence="4 5" key="1">
    <citation type="submission" date="2015-07" db="EMBL/GenBank/DDBJ databases">
        <title>Genome sequencing of Kibdelosporangium phytohabitans.</title>
        <authorList>
            <person name="Qin S."/>
            <person name="Xing K."/>
        </authorList>
    </citation>
    <scope>NUCLEOTIDE SEQUENCE [LARGE SCALE GENOMIC DNA]</scope>
    <source>
        <strain evidence="4 5">KLBMP1111</strain>
    </source>
</reference>
<dbReference type="PROSITE" id="PS00012">
    <property type="entry name" value="PHOSPHOPANTETHEINE"/>
    <property type="match status" value="1"/>
</dbReference>
<evidence type="ECO:0000313" key="5">
    <source>
        <dbReference type="Proteomes" id="UP000063699"/>
    </source>
</evidence>
<accession>A0A0N9I5I4</accession>
<dbReference type="PROSITE" id="PS50075">
    <property type="entry name" value="CARRIER"/>
    <property type="match status" value="1"/>
</dbReference>
<evidence type="ECO:0000256" key="1">
    <source>
        <dbReference type="ARBA" id="ARBA00022450"/>
    </source>
</evidence>
<dbReference type="InterPro" id="IPR009081">
    <property type="entry name" value="PP-bd_ACP"/>
</dbReference>
<dbReference type="Gene3D" id="1.10.1200.10">
    <property type="entry name" value="ACP-like"/>
    <property type="match status" value="1"/>
</dbReference>
<proteinExistence type="predicted"/>
<dbReference type="KEGG" id="kphy:AOZ06_32105"/>
<keyword evidence="5" id="KW-1185">Reference proteome</keyword>
<dbReference type="Pfam" id="PF00550">
    <property type="entry name" value="PP-binding"/>
    <property type="match status" value="1"/>
</dbReference>
<evidence type="ECO:0000313" key="4">
    <source>
        <dbReference type="EMBL" id="ALG10914.1"/>
    </source>
</evidence>
<dbReference type="RefSeq" id="WP_054292816.1">
    <property type="nucleotide sequence ID" value="NZ_CP012752.1"/>
</dbReference>
<evidence type="ECO:0000256" key="2">
    <source>
        <dbReference type="ARBA" id="ARBA00022553"/>
    </source>
</evidence>